<dbReference type="Proteomes" id="UP001054837">
    <property type="component" value="Unassembled WGS sequence"/>
</dbReference>
<keyword evidence="4" id="KW-0808">Transferase</keyword>
<evidence type="ECO:0000256" key="1">
    <source>
        <dbReference type="ARBA" id="ARBA00022741"/>
    </source>
</evidence>
<gene>
    <name evidence="4" type="primary">Src64B_7</name>
    <name evidence="4" type="ORF">CDAR_79261</name>
</gene>
<feature type="domain" description="Protein kinase" evidence="3">
    <location>
        <begin position="1"/>
        <end position="98"/>
    </location>
</feature>
<dbReference type="Pfam" id="PF07714">
    <property type="entry name" value="PK_Tyr_Ser-Thr"/>
    <property type="match status" value="1"/>
</dbReference>
<dbReference type="InterPro" id="IPR001245">
    <property type="entry name" value="Ser-Thr/Tyr_kinase_cat_dom"/>
</dbReference>
<dbReference type="PROSITE" id="PS50011">
    <property type="entry name" value="PROTEIN_KINASE_DOM"/>
    <property type="match status" value="1"/>
</dbReference>
<name>A0AAV4S5U0_9ARAC</name>
<dbReference type="GO" id="GO:0002009">
    <property type="term" value="P:morphogenesis of an epithelium"/>
    <property type="evidence" value="ECO:0007669"/>
    <property type="project" value="UniProtKB-ARBA"/>
</dbReference>
<dbReference type="SUPFAM" id="SSF56112">
    <property type="entry name" value="Protein kinase-like (PK-like)"/>
    <property type="match status" value="1"/>
</dbReference>
<dbReference type="InterPro" id="IPR000719">
    <property type="entry name" value="Prot_kinase_dom"/>
</dbReference>
<keyword evidence="1" id="KW-0547">Nucleotide-binding</keyword>
<evidence type="ECO:0000313" key="4">
    <source>
        <dbReference type="EMBL" id="GIY29005.1"/>
    </source>
</evidence>
<keyword evidence="4" id="KW-0418">Kinase</keyword>
<reference evidence="4 5" key="1">
    <citation type="submission" date="2021-06" db="EMBL/GenBank/DDBJ databases">
        <title>Caerostris darwini draft genome.</title>
        <authorList>
            <person name="Kono N."/>
            <person name="Arakawa K."/>
        </authorList>
    </citation>
    <scope>NUCLEOTIDE SEQUENCE [LARGE SCALE GENOMIC DNA]</scope>
</reference>
<keyword evidence="5" id="KW-1185">Reference proteome</keyword>
<comment type="caution">
    <text evidence="4">The sequence shown here is derived from an EMBL/GenBank/DDBJ whole genome shotgun (WGS) entry which is preliminary data.</text>
</comment>
<dbReference type="InterPro" id="IPR050198">
    <property type="entry name" value="Non-receptor_tyrosine_kinases"/>
</dbReference>
<accession>A0AAV4S5U0</accession>
<sequence length="98" mass="11292">MFGSRIFGAISHQRNLSKWKRTTEVAVKLSNREQSAFLQEATITKKFRHEKLVSLFAVCSKEEPILIVTEYGDYLRNKEGKIKVIITVTVTDQSNEFI</sequence>
<evidence type="ECO:0000256" key="2">
    <source>
        <dbReference type="ARBA" id="ARBA00022840"/>
    </source>
</evidence>
<organism evidence="4 5">
    <name type="scientific">Caerostris darwini</name>
    <dbReference type="NCBI Taxonomy" id="1538125"/>
    <lineage>
        <taxon>Eukaryota</taxon>
        <taxon>Metazoa</taxon>
        <taxon>Ecdysozoa</taxon>
        <taxon>Arthropoda</taxon>
        <taxon>Chelicerata</taxon>
        <taxon>Arachnida</taxon>
        <taxon>Araneae</taxon>
        <taxon>Araneomorphae</taxon>
        <taxon>Entelegynae</taxon>
        <taxon>Araneoidea</taxon>
        <taxon>Araneidae</taxon>
        <taxon>Caerostris</taxon>
    </lineage>
</organism>
<dbReference type="AlphaFoldDB" id="A0AAV4S5U0"/>
<evidence type="ECO:0000259" key="3">
    <source>
        <dbReference type="PROSITE" id="PS50011"/>
    </source>
</evidence>
<keyword evidence="2" id="KW-0067">ATP-binding</keyword>
<protein>
    <submittedName>
        <fullName evidence="4">Tyrosine-protein kinase</fullName>
    </submittedName>
</protein>
<dbReference type="Gene3D" id="3.30.200.20">
    <property type="entry name" value="Phosphorylase Kinase, domain 1"/>
    <property type="match status" value="1"/>
</dbReference>
<dbReference type="EMBL" id="BPLQ01007249">
    <property type="protein sequence ID" value="GIY29005.1"/>
    <property type="molecule type" value="Genomic_DNA"/>
</dbReference>
<evidence type="ECO:0000313" key="5">
    <source>
        <dbReference type="Proteomes" id="UP001054837"/>
    </source>
</evidence>
<dbReference type="GO" id="GO:0005524">
    <property type="term" value="F:ATP binding"/>
    <property type="evidence" value="ECO:0007669"/>
    <property type="project" value="UniProtKB-KW"/>
</dbReference>
<dbReference type="InterPro" id="IPR011009">
    <property type="entry name" value="Kinase-like_dom_sf"/>
</dbReference>
<dbReference type="GO" id="GO:0004672">
    <property type="term" value="F:protein kinase activity"/>
    <property type="evidence" value="ECO:0007669"/>
    <property type="project" value="InterPro"/>
</dbReference>
<dbReference type="PANTHER" id="PTHR24418">
    <property type="entry name" value="TYROSINE-PROTEIN KINASE"/>
    <property type="match status" value="1"/>
</dbReference>
<proteinExistence type="predicted"/>